<name>A0ABR4DSF8_9PEZI</name>
<organism evidence="1 2">
    <name type="scientific">Diaporthe vaccinii</name>
    <dbReference type="NCBI Taxonomy" id="105482"/>
    <lineage>
        <taxon>Eukaryota</taxon>
        <taxon>Fungi</taxon>
        <taxon>Dikarya</taxon>
        <taxon>Ascomycota</taxon>
        <taxon>Pezizomycotina</taxon>
        <taxon>Sordariomycetes</taxon>
        <taxon>Sordariomycetidae</taxon>
        <taxon>Diaporthales</taxon>
        <taxon>Diaporthaceae</taxon>
        <taxon>Diaporthe</taxon>
        <taxon>Diaporthe eres species complex</taxon>
    </lineage>
</organism>
<reference evidence="1 2" key="1">
    <citation type="submission" date="2024-03" db="EMBL/GenBank/DDBJ databases">
        <title>A high-quality draft genome sequence of Diaporthe vaccinii, a causative agent of upright dieback and viscid rot disease in cranberry plants.</title>
        <authorList>
            <person name="Sarrasin M."/>
            <person name="Lang B.F."/>
            <person name="Burger G."/>
        </authorList>
    </citation>
    <scope>NUCLEOTIDE SEQUENCE [LARGE SCALE GENOMIC DNA]</scope>
    <source>
        <strain evidence="1 2">IS7</strain>
    </source>
</reference>
<proteinExistence type="predicted"/>
<evidence type="ECO:0000313" key="1">
    <source>
        <dbReference type="EMBL" id="KAL2273000.1"/>
    </source>
</evidence>
<dbReference type="EMBL" id="JBAWTH010000204">
    <property type="protein sequence ID" value="KAL2273000.1"/>
    <property type="molecule type" value="Genomic_DNA"/>
</dbReference>
<sequence length="247" mass="27465">MLYPSVYHFHLNCDQCMMFRNPLQDRKTKEIILHPNPLLDNQVNTASGAQQAMAIAKVRKAYSGPNFAIMGSMTATPTAPRVHRTRLFIAVALAPLPGQRSETSVWLAANTALLVAAMMNCRARGTAMYPARSDTDCGTLREKPYPVMEMMKSATIHHRLRRRACSMGKPAGMALVGMVYSCERRLSALYASSQARKSRVMSLATTAEPAIVPMPLGRYARPIMVSLRWKRSLKRPVVLEVTMDQIA</sequence>
<accession>A0ABR4DSF8</accession>
<evidence type="ECO:0000313" key="2">
    <source>
        <dbReference type="Proteomes" id="UP001600888"/>
    </source>
</evidence>
<comment type="caution">
    <text evidence="1">The sequence shown here is derived from an EMBL/GenBank/DDBJ whole genome shotgun (WGS) entry which is preliminary data.</text>
</comment>
<gene>
    <name evidence="1" type="ORF">FJTKL_05647</name>
</gene>
<dbReference type="Proteomes" id="UP001600888">
    <property type="component" value="Unassembled WGS sequence"/>
</dbReference>
<protein>
    <submittedName>
        <fullName evidence="1">Uncharacterized protein</fullName>
    </submittedName>
</protein>
<keyword evidence="2" id="KW-1185">Reference proteome</keyword>